<sequence length="245" mass="25059">MFSRREQTENPQSSADRRSARRKITAQSGFAILLSSAFFGTLALPAYSAEPEPDNFYFANQVDAQTLTIEPTVADSAVSVDAVGATTATEIESIVEAEEAQAAATAAEEKAAAARASAASGVGTGASATAAVRDVPVGVGAAGLIAAARAQLGEAQDCTALVERALRAIGYTVGDLGPMQFAQFGTPVDASQIQPGDIMMRAGHVGIYTGDGVNHRAIHGGFLGSTVETSADANPANYSLIVRLP</sequence>
<dbReference type="GO" id="GO:0006508">
    <property type="term" value="P:proteolysis"/>
    <property type="evidence" value="ECO:0007669"/>
    <property type="project" value="UniProtKB-KW"/>
</dbReference>
<dbReference type="GO" id="GO:0008234">
    <property type="term" value="F:cysteine-type peptidase activity"/>
    <property type="evidence" value="ECO:0007669"/>
    <property type="project" value="UniProtKB-KW"/>
</dbReference>
<feature type="region of interest" description="Disordered" evidence="5">
    <location>
        <begin position="1"/>
        <end position="21"/>
    </location>
</feature>
<dbReference type="InterPro" id="IPR000064">
    <property type="entry name" value="NLP_P60_dom"/>
</dbReference>
<dbReference type="RefSeq" id="WP_167149630.1">
    <property type="nucleotide sequence ID" value="NZ_JAAMOX010000001.1"/>
</dbReference>
<evidence type="ECO:0000256" key="3">
    <source>
        <dbReference type="ARBA" id="ARBA00022801"/>
    </source>
</evidence>
<organism evidence="7 8">
    <name type="scientific">Lysinibacter cavernae</name>
    <dbReference type="NCBI Taxonomy" id="1640652"/>
    <lineage>
        <taxon>Bacteria</taxon>
        <taxon>Bacillati</taxon>
        <taxon>Actinomycetota</taxon>
        <taxon>Actinomycetes</taxon>
        <taxon>Micrococcales</taxon>
        <taxon>Microbacteriaceae</taxon>
        <taxon>Lysinibacter</taxon>
    </lineage>
</organism>
<evidence type="ECO:0000256" key="1">
    <source>
        <dbReference type="ARBA" id="ARBA00007074"/>
    </source>
</evidence>
<evidence type="ECO:0000256" key="5">
    <source>
        <dbReference type="SAM" id="MobiDB-lite"/>
    </source>
</evidence>
<evidence type="ECO:0000256" key="4">
    <source>
        <dbReference type="ARBA" id="ARBA00022807"/>
    </source>
</evidence>
<dbReference type="Proteomes" id="UP000541033">
    <property type="component" value="Unassembled WGS sequence"/>
</dbReference>
<evidence type="ECO:0000313" key="7">
    <source>
        <dbReference type="EMBL" id="NIH53757.1"/>
    </source>
</evidence>
<dbReference type="AlphaFoldDB" id="A0A7X5R1F7"/>
<accession>A0A7X5R1F7</accession>
<comment type="similarity">
    <text evidence="1">Belongs to the peptidase C40 family.</text>
</comment>
<comment type="caution">
    <text evidence="7">The sequence shown here is derived from an EMBL/GenBank/DDBJ whole genome shotgun (WGS) entry which is preliminary data.</text>
</comment>
<evidence type="ECO:0000256" key="2">
    <source>
        <dbReference type="ARBA" id="ARBA00022670"/>
    </source>
</evidence>
<keyword evidence="4" id="KW-0788">Thiol protease</keyword>
<dbReference type="SUPFAM" id="SSF54001">
    <property type="entry name" value="Cysteine proteinases"/>
    <property type="match status" value="1"/>
</dbReference>
<reference evidence="7 8" key="1">
    <citation type="submission" date="2020-02" db="EMBL/GenBank/DDBJ databases">
        <title>Sequencing the genomes of 1000 actinobacteria strains.</title>
        <authorList>
            <person name="Klenk H.-P."/>
        </authorList>
    </citation>
    <scope>NUCLEOTIDE SEQUENCE [LARGE SCALE GENOMIC DNA]</scope>
    <source>
        <strain evidence="7 8">DSM 27960</strain>
    </source>
</reference>
<keyword evidence="3 7" id="KW-0378">Hydrolase</keyword>
<protein>
    <submittedName>
        <fullName evidence="7">Cell wall-associated NlpC family hydrolase</fullName>
    </submittedName>
</protein>
<name>A0A7X5R1F7_9MICO</name>
<dbReference type="InterPro" id="IPR038765">
    <property type="entry name" value="Papain-like_cys_pep_sf"/>
</dbReference>
<keyword evidence="2" id="KW-0645">Protease</keyword>
<keyword evidence="8" id="KW-1185">Reference proteome</keyword>
<gene>
    <name evidence="7" type="ORF">FHX76_001625</name>
</gene>
<proteinExistence type="inferred from homology"/>
<dbReference type="PROSITE" id="PS51935">
    <property type="entry name" value="NLPC_P60"/>
    <property type="match status" value="1"/>
</dbReference>
<feature type="domain" description="NlpC/P60" evidence="6">
    <location>
        <begin position="118"/>
        <end position="245"/>
    </location>
</feature>
<evidence type="ECO:0000313" key="8">
    <source>
        <dbReference type="Proteomes" id="UP000541033"/>
    </source>
</evidence>
<dbReference type="EMBL" id="JAAMOX010000001">
    <property type="protein sequence ID" value="NIH53757.1"/>
    <property type="molecule type" value="Genomic_DNA"/>
</dbReference>
<dbReference type="Gene3D" id="3.90.1720.10">
    <property type="entry name" value="endopeptidase domain like (from Nostoc punctiforme)"/>
    <property type="match status" value="1"/>
</dbReference>
<evidence type="ECO:0000259" key="6">
    <source>
        <dbReference type="PROSITE" id="PS51935"/>
    </source>
</evidence>